<dbReference type="InterPro" id="IPR015422">
    <property type="entry name" value="PyrdxlP-dep_Trfase_small"/>
</dbReference>
<evidence type="ECO:0000256" key="4">
    <source>
        <dbReference type="RuleBase" id="RU362118"/>
    </source>
</evidence>
<dbReference type="InterPro" id="IPR015421">
    <property type="entry name" value="PyrdxlP-dep_Trfase_major"/>
</dbReference>
<keyword evidence="5" id="KW-0032">Aminotransferase</keyword>
<comment type="caution">
    <text evidence="5">The sequence shown here is derived from an EMBL/GenBank/DDBJ whole genome shotgun (WGS) entry which is preliminary data.</text>
</comment>
<comment type="similarity">
    <text evidence="4">Belongs to the trans-sulfuration enzymes family.</text>
</comment>
<keyword evidence="5" id="KW-0808">Transferase</keyword>
<dbReference type="GO" id="GO:0016846">
    <property type="term" value="F:carbon-sulfur lyase activity"/>
    <property type="evidence" value="ECO:0007669"/>
    <property type="project" value="TreeGrafter"/>
</dbReference>
<dbReference type="GO" id="GO:0030170">
    <property type="term" value="F:pyridoxal phosphate binding"/>
    <property type="evidence" value="ECO:0007669"/>
    <property type="project" value="InterPro"/>
</dbReference>
<dbReference type="PIRSF" id="PIRSF001434">
    <property type="entry name" value="CGS"/>
    <property type="match status" value="1"/>
</dbReference>
<dbReference type="InterPro" id="IPR000277">
    <property type="entry name" value="Cys/Met-Metab_PyrdxlP-dep_enz"/>
</dbReference>
<dbReference type="Gene3D" id="3.90.1150.10">
    <property type="entry name" value="Aspartate Aminotransferase, domain 1"/>
    <property type="match status" value="1"/>
</dbReference>
<dbReference type="AlphaFoldDB" id="A0A4V2JT40"/>
<accession>A0A4V2JT40</accession>
<feature type="modified residue" description="N6-(pyridoxal phosphate)lysine" evidence="3">
    <location>
        <position position="255"/>
    </location>
</feature>
<keyword evidence="2 3" id="KW-0663">Pyridoxal phosphate</keyword>
<dbReference type="PANTHER" id="PTHR11808">
    <property type="entry name" value="TRANS-SULFURATION ENZYME FAMILY MEMBER"/>
    <property type="match status" value="1"/>
</dbReference>
<reference evidence="5 6" key="1">
    <citation type="submission" date="2019-01" db="EMBL/GenBank/DDBJ databases">
        <title>Lactibacter flavus gen. nov., sp. nov., a novel bacterium of the family Propionibacteriaceae isolated from raw milk and dairy products.</title>
        <authorList>
            <person name="Huptas C."/>
            <person name="Wenning M."/>
            <person name="Breitenwieser F."/>
            <person name="Doll E."/>
            <person name="Von Neubeck M."/>
            <person name="Busse H.-J."/>
            <person name="Scherer S."/>
        </authorList>
    </citation>
    <scope>NUCLEOTIDE SEQUENCE [LARGE SCALE GENOMIC DNA]</scope>
    <source>
        <strain evidence="5 6">DSM 22130</strain>
    </source>
</reference>
<comment type="cofactor">
    <cofactor evidence="1 4">
        <name>pyridoxal 5'-phosphate</name>
        <dbReference type="ChEBI" id="CHEBI:597326"/>
    </cofactor>
</comment>
<sequence>MSDQHDPTLPDHLAPWIAKGQELAAADERERARMRQMRFDTIAVHGLYSAEAALANGGSVIEPAFLSPAQHFPDSDALEAALGYLMPAWGYTRIANPTVGYLEETLALLETYQTGLTASCVVTGSGMAAVDMAVSPFLAVDPSLPPANVVVSARCYGGTFQLFAERYARERGVDVRWVPDPLDTHAWAARIDEGTRVVYGEMPSNPSLSVFDIPAVAKLAHAAGVPLIVDSTVATPALMRPLGMGADIVIHSVSKSIASSGLAIAGALIARHGLTSRFGTDDMRADFAMHVKLLPMRDHGPAISPFNALMALTDLRTLRTKMDAWSRSSLRIAEFLDAHPAVTRVLYPGLPTTPGHDLAQASMWLADGDADGQPANRYGHLLAFTVGDDQAAARRAFDGLTIVRRATDLGRVKSIATIPAISTHQQQGEAGRTIASIPPNLIRLSVGGEHTDDLIEDLNAALARA</sequence>
<dbReference type="Gene3D" id="3.40.640.10">
    <property type="entry name" value="Type I PLP-dependent aspartate aminotransferase-like (Major domain)"/>
    <property type="match status" value="1"/>
</dbReference>
<keyword evidence="6" id="KW-1185">Reference proteome</keyword>
<evidence type="ECO:0000256" key="3">
    <source>
        <dbReference type="PIRSR" id="PIRSR001434-2"/>
    </source>
</evidence>
<dbReference type="EMBL" id="SDMR01000010">
    <property type="protein sequence ID" value="TBT94741.1"/>
    <property type="molecule type" value="Genomic_DNA"/>
</dbReference>
<dbReference type="SUPFAM" id="SSF53383">
    <property type="entry name" value="PLP-dependent transferases"/>
    <property type="match status" value="1"/>
</dbReference>
<name>A0A4V2JT40_PROTD</name>
<dbReference type="GO" id="GO:0005737">
    <property type="term" value="C:cytoplasm"/>
    <property type="evidence" value="ECO:0007669"/>
    <property type="project" value="TreeGrafter"/>
</dbReference>
<dbReference type="OrthoDB" id="9780685at2"/>
<dbReference type="Pfam" id="PF01053">
    <property type="entry name" value="Cys_Met_Meta_PP"/>
    <property type="match status" value="1"/>
</dbReference>
<gene>
    <name evidence="5" type="ORF">ET996_09085</name>
</gene>
<protein>
    <submittedName>
        <fullName evidence="5">Aminotransferase class V-fold PLP-dependent enzyme</fullName>
    </submittedName>
</protein>
<dbReference type="Proteomes" id="UP000291933">
    <property type="component" value="Unassembled WGS sequence"/>
</dbReference>
<evidence type="ECO:0000313" key="6">
    <source>
        <dbReference type="Proteomes" id="UP000291933"/>
    </source>
</evidence>
<dbReference type="PANTHER" id="PTHR11808:SF80">
    <property type="entry name" value="CYSTATHIONINE GAMMA-LYASE"/>
    <property type="match status" value="1"/>
</dbReference>
<evidence type="ECO:0000256" key="1">
    <source>
        <dbReference type="ARBA" id="ARBA00001933"/>
    </source>
</evidence>
<proteinExistence type="inferred from homology"/>
<evidence type="ECO:0000313" key="5">
    <source>
        <dbReference type="EMBL" id="TBT94741.1"/>
    </source>
</evidence>
<dbReference type="GO" id="GO:0019346">
    <property type="term" value="P:transsulfuration"/>
    <property type="evidence" value="ECO:0007669"/>
    <property type="project" value="InterPro"/>
</dbReference>
<dbReference type="GO" id="GO:0008483">
    <property type="term" value="F:transaminase activity"/>
    <property type="evidence" value="ECO:0007669"/>
    <property type="project" value="UniProtKB-KW"/>
</dbReference>
<evidence type="ECO:0000256" key="2">
    <source>
        <dbReference type="ARBA" id="ARBA00022898"/>
    </source>
</evidence>
<dbReference type="RefSeq" id="WP_131172246.1">
    <property type="nucleotide sequence ID" value="NZ_FXTL01000010.1"/>
</dbReference>
<organism evidence="5 6">
    <name type="scientific">Propioniciclava tarda</name>
    <dbReference type="NCBI Taxonomy" id="433330"/>
    <lineage>
        <taxon>Bacteria</taxon>
        <taxon>Bacillati</taxon>
        <taxon>Actinomycetota</taxon>
        <taxon>Actinomycetes</taxon>
        <taxon>Propionibacteriales</taxon>
        <taxon>Propionibacteriaceae</taxon>
        <taxon>Propioniciclava</taxon>
    </lineage>
</organism>
<dbReference type="InterPro" id="IPR015424">
    <property type="entry name" value="PyrdxlP-dep_Trfase"/>
</dbReference>